<keyword evidence="15" id="KW-1185">Reference proteome</keyword>
<feature type="compositionally biased region" description="Polar residues" evidence="12">
    <location>
        <begin position="2353"/>
        <end position="2362"/>
    </location>
</feature>
<feature type="region of interest" description="Disordered" evidence="12">
    <location>
        <begin position="461"/>
        <end position="501"/>
    </location>
</feature>
<evidence type="ECO:0000256" key="8">
    <source>
        <dbReference type="ARBA" id="ARBA00022840"/>
    </source>
</evidence>
<keyword evidence="9" id="KW-0142">cGMP-binding</keyword>
<dbReference type="PROSITE" id="PS50011">
    <property type="entry name" value="PROTEIN_KINASE_DOM"/>
    <property type="match status" value="1"/>
</dbReference>
<feature type="compositionally biased region" description="Basic and acidic residues" evidence="12">
    <location>
        <begin position="2758"/>
        <end position="2782"/>
    </location>
</feature>
<feature type="region of interest" description="Disordered" evidence="12">
    <location>
        <begin position="147"/>
        <end position="166"/>
    </location>
</feature>
<gene>
    <name evidence="14" type="primary">Cdk11b</name>
    <name evidence="14" type="ORF">AWC38_SpisGene15107</name>
</gene>
<dbReference type="InterPro" id="IPR014710">
    <property type="entry name" value="RmlC-like_jellyroll"/>
</dbReference>
<dbReference type="InterPro" id="IPR011009">
    <property type="entry name" value="Kinase-like_dom_sf"/>
</dbReference>
<organism evidence="14 15">
    <name type="scientific">Stylophora pistillata</name>
    <name type="common">Smooth cauliflower coral</name>
    <dbReference type="NCBI Taxonomy" id="50429"/>
    <lineage>
        <taxon>Eukaryota</taxon>
        <taxon>Metazoa</taxon>
        <taxon>Cnidaria</taxon>
        <taxon>Anthozoa</taxon>
        <taxon>Hexacorallia</taxon>
        <taxon>Scleractinia</taxon>
        <taxon>Astrocoeniina</taxon>
        <taxon>Pocilloporidae</taxon>
        <taxon>Stylophora</taxon>
    </lineage>
</organism>
<feature type="compositionally biased region" description="Basic and acidic residues" evidence="12">
    <location>
        <begin position="348"/>
        <end position="371"/>
    </location>
</feature>
<evidence type="ECO:0000256" key="11">
    <source>
        <dbReference type="ARBA" id="ARBA00048367"/>
    </source>
</evidence>
<feature type="compositionally biased region" description="Acidic residues" evidence="12">
    <location>
        <begin position="2598"/>
        <end position="2612"/>
    </location>
</feature>
<dbReference type="SMART" id="SM00220">
    <property type="entry name" value="S_TKc"/>
    <property type="match status" value="1"/>
</dbReference>
<keyword evidence="3" id="KW-0723">Serine/threonine-protein kinase</keyword>
<feature type="compositionally biased region" description="Polar residues" evidence="12">
    <location>
        <begin position="1385"/>
        <end position="1399"/>
    </location>
</feature>
<feature type="compositionally biased region" description="Acidic residues" evidence="12">
    <location>
        <begin position="2658"/>
        <end position="2690"/>
    </location>
</feature>
<dbReference type="InterPro" id="IPR050108">
    <property type="entry name" value="CDK"/>
</dbReference>
<evidence type="ECO:0000256" key="6">
    <source>
        <dbReference type="ARBA" id="ARBA00022741"/>
    </source>
</evidence>
<feature type="compositionally biased region" description="Basic and acidic residues" evidence="12">
    <location>
        <begin position="468"/>
        <end position="477"/>
    </location>
</feature>
<dbReference type="EMBL" id="LSMT01000316">
    <property type="protein sequence ID" value="PFX20450.1"/>
    <property type="molecule type" value="Genomic_DNA"/>
</dbReference>
<dbReference type="InterPro" id="IPR013665">
    <property type="entry name" value="Sfi1_dom"/>
</dbReference>
<name>A0A2B4RV70_STYPI</name>
<feature type="compositionally biased region" description="Basic and acidic residues" evidence="12">
    <location>
        <begin position="2378"/>
        <end position="2413"/>
    </location>
</feature>
<dbReference type="InterPro" id="IPR000719">
    <property type="entry name" value="Prot_kinase_dom"/>
</dbReference>
<feature type="region of interest" description="Disordered" evidence="12">
    <location>
        <begin position="348"/>
        <end position="422"/>
    </location>
</feature>
<protein>
    <recommendedName>
        <fullName evidence="2">cyclin-dependent kinase</fullName>
        <ecNumber evidence="2">2.7.11.22</ecNumber>
    </recommendedName>
</protein>
<dbReference type="InterPro" id="IPR008271">
    <property type="entry name" value="Ser/Thr_kinase_AS"/>
</dbReference>
<feature type="compositionally biased region" description="Basic and acidic residues" evidence="12">
    <location>
        <begin position="2530"/>
        <end position="2552"/>
    </location>
</feature>
<evidence type="ECO:0000256" key="3">
    <source>
        <dbReference type="ARBA" id="ARBA00022527"/>
    </source>
</evidence>
<feature type="compositionally biased region" description="Basic and acidic residues" evidence="12">
    <location>
        <begin position="2804"/>
        <end position="2868"/>
    </location>
</feature>
<keyword evidence="7 14" id="KW-0418">Kinase</keyword>
<comment type="catalytic activity">
    <reaction evidence="10">
        <text>L-threonyl-[protein] + ATP = O-phospho-L-threonyl-[protein] + ADP + H(+)</text>
        <dbReference type="Rhea" id="RHEA:46608"/>
        <dbReference type="Rhea" id="RHEA-COMP:11060"/>
        <dbReference type="Rhea" id="RHEA-COMP:11605"/>
        <dbReference type="ChEBI" id="CHEBI:15378"/>
        <dbReference type="ChEBI" id="CHEBI:30013"/>
        <dbReference type="ChEBI" id="CHEBI:30616"/>
        <dbReference type="ChEBI" id="CHEBI:61977"/>
        <dbReference type="ChEBI" id="CHEBI:456216"/>
        <dbReference type="EC" id="2.7.11.22"/>
    </reaction>
</comment>
<feature type="domain" description="Protein kinase" evidence="13">
    <location>
        <begin position="2982"/>
        <end position="3207"/>
    </location>
</feature>
<feature type="compositionally biased region" description="Basic and acidic residues" evidence="12">
    <location>
        <begin position="2613"/>
        <end position="2657"/>
    </location>
</feature>
<keyword evidence="8" id="KW-0067">ATP-binding</keyword>
<dbReference type="SUPFAM" id="SSF51197">
    <property type="entry name" value="Clavaminate synthase-like"/>
    <property type="match status" value="1"/>
</dbReference>
<feature type="region of interest" description="Disordered" evidence="12">
    <location>
        <begin position="586"/>
        <end position="614"/>
    </location>
</feature>
<dbReference type="EC" id="2.7.11.22" evidence="2"/>
<keyword evidence="6" id="KW-0547">Nucleotide-binding</keyword>
<feature type="region of interest" description="Disordered" evidence="12">
    <location>
        <begin position="1"/>
        <end position="25"/>
    </location>
</feature>
<dbReference type="STRING" id="50429.A0A2B4RV70"/>
<evidence type="ECO:0000256" key="10">
    <source>
        <dbReference type="ARBA" id="ARBA00047811"/>
    </source>
</evidence>
<feature type="compositionally biased region" description="Low complexity" evidence="12">
    <location>
        <begin position="194"/>
        <end position="218"/>
    </location>
</feature>
<dbReference type="OrthoDB" id="415358at2759"/>
<dbReference type="GO" id="GO:0005524">
    <property type="term" value="F:ATP binding"/>
    <property type="evidence" value="ECO:0007669"/>
    <property type="project" value="UniProtKB-KW"/>
</dbReference>
<feature type="compositionally biased region" description="Low complexity" evidence="12">
    <location>
        <begin position="2455"/>
        <end position="2469"/>
    </location>
</feature>
<dbReference type="Pfam" id="PF08457">
    <property type="entry name" value="Sfi1"/>
    <property type="match status" value="3"/>
</dbReference>
<proteinExistence type="inferred from homology"/>
<sequence>MDNSFTFANRRRRERGLGSKNGSKDAKLDFHKKRAACDFPHDPCWEASIQDLPLTDEQCAHQSSKESSDEEWSDFSFYDFPETLKVGEDSFHRPVHPAEHMIPTHMVSRPPYHATAKGEQKHFESKVPCPTKEQNTMSPTRALTQTTQSRVEHTNHEVTMPSTAKAHRVHTLLDTEVSNPFSITMEDSANQSLSQGTASQNSNQTTQSTTTSGNSTTTACQDVIPSNKAFDGSLFYRHSDLVLSGKHRKETRSEKLQQNGGLAVSTSNASSLLSQASMKGHPAIRVVPSEVSVHKRFKTGQSGHGGVDKSENASYLGRLKKSFPSNRNITAGSSSQEILANKFMQRSREVLHRREKQKDVPGSTFKKEHSSKSVSFANSVKGIEKQSKTSSSGKEEVKGHLRNSRPKEGHAQNGFSDQREHTVQSNVVLSGRLGYSFSGSGSQNSAVKESFDQEPREEITMADGNGLSKEDGKHGDSYDIALPPSPPTRDTNQTQRSSHSVQLLSMYGEQSLFESNLSRNLASPPRQSNVSLGFSGSKTLSGASLRSSGKSFIQQTNSKVVLSSRPYLMSGELSRDNSLTIEELLSSGSVKSSPENSPPSKFTPQFEKSSKREHSLDDYLDKSGNLLQDLSMRNSFPVDTSQRISSALWASRTSSPNSYQELLLKGRLFRRWYQKTRLKRLIKQEDDVKLQSAVTFWQTETQHKFFEAWRNARTVQLEKADKLRRKLMLQKGLTALRFAVSQHKQSVSEWQKSVQMKETVRLREAFDKWHLFKMDQYRGAMMEQMADRHLLSRNYIKWKIKCDLEQKNGVASLHYKVHYEEHLQARLFTVWKENTRKAVVADSLKSKRVLVKAFYCWKNWTQYAKIIRLRFQSMCKEYHRHKLVKQSFHHWKIRLMNRQADECYRNGLQMKIFKLWFLRYKRKVIHRHLCKALAKKGKKRRFFNKWSNFTKQQIERRRAFVGSLERMLVSSMLNNWRQHVKEKKALRSKELQLIQKKNHIASRKMVDRWLFAMQVANFRKKARVNWSIRCTRKACEAWKLLLKKKYLEQRLMVNRDIWQLVMMKRIFRTWKQQKRKVDTENEKVFRARAILTKNYKARVLQAWRVVNQEQQIISPMVARRERKELARVFDAWRLHIHRQKNIVDQKTRATEKRLDKYFLFWRDRAYLRVKEREVNETVLRNKISRAFTAWRGYLKDQRYAKLKIRARRFELMEKFYSLWKEKVQHRAEEKVEETGKEPLASTLGSTLGSTVSDALTSSGYGASIRRGSGSVFTFGLALKERDDDTASLPGRIDGIDQLLRPESPIVRPVSPISILRDSRPMSPLPFNSSQTSLGPSPSPSPSPEHPLPSTPPIRLEDFSPVKSEDDTGIHSGSSVSDHEDCDRMSTASCTSYTGRSTQSDPRDREVMATETILHWRNLPLSLTFRTWLKFTRQRKLQKELLNYITNNKTMELMAKTLVKWRRELYTKVTARQHWLDSSRLKYLRIWHEYAVTKRIQEERKMLADDHCRLIRLKGGFQKWKKKSSAKKKLQELIGQWQKKAMVTEKDKGFTQVIQKKQNARFLRHTFTYWVQMTRKSQEAKRLYTERLLPKCFKAWHVLASTRVSNRKKVVLFGERRLLTMAFREWQTRFQAISRVDEFIEIKEADRLLEILRVWHNWASGMNTRRKQSRLFRRSVELKITREIFINWLTGAQQLQIAKRTHELHIMKCVFVGWRDVALERTRNKRAMQEFKKNVDANLLARSFRFWQQLLAHSELSRAHTQHRDHNALRECFEEWRSYTLEIRAEKFFVMAMQKKTRRLIHSWKSITEEAKVLNNRAMHLAEGSEKKMLRRMFDYWVQEAHKVQKAKSHASGKMMRRTFLGLHQYVQSRVEKRKILQELLQSKEEELVSNSFKTWRERFQRSMRNLEVLEEHLQKKESELLHYCLVGGVKYMLRCKAEKSYEKKLVHKCFSRWWFALYTKKGSEKLQEQQEEIANKRGGRTLSKMCFRAWFHDTKLEGGKRKKGEHIVEKHFMMWKKRIDLNSIATEMVDHRVFEKFWTKWRHQLIRKRVSEMMMKHEDKKQLSEIPVADGDRGYGGFATLDVQSVNLIKGGEFKQVRWKYANMTPGDCLFLPYSYWHQVRSYGSKRGGVSVLFSRLTEFDPFGCENAKLEYTPLSDVNMGEVMEEHEDVRRNISEKVLRIMDAGNKGYVTKQDIEALTVEQVKQIANEVDPDPANTEEYEFAIFDLNEVNPPSDIFSWSPMFFLPLNRVLIGVFLPRGGSVFDQALHDGRGKLTVDNLIARYEDFGGSAKVARELYDMLQPKNADFVSKEELRERLDHVLKLYLKKKDDDKSVEKSYVARETRTRKIFVERSMSSNPSKQSLKGGAESEINDEEDGSMDKAEEHFRIKTLDEIRQEKRRRLEKDDATGEERNGSPIDILGTASPVDSARRDQKSSSKQSSPAVQGTESEVIYQLSPEQTSLSSASSPSRTPKKLKQPSHHDGATSGVQVNRRRKTEEEEGEIVSDPSDSESRRGENRSRRYSLISNPDVDEKIEAAEPRDKDIKQEKRTDESSEEESSNDEESEEDTETAAATKRAQGGGKETAEVKKESSVSESESGSEESSSDDDDNDDGNEKIQEEVSKGEQKESKVKQQRETGVKKNAPKEVVLKKNNKEDESSSEEEDSSGGGNEEEESEEEESESESSEESEQEEVKKQVTEKTETMKTEEVETEDLHKELQQLKRQRPSDERQRHKLKTERRRYEERERRGKGQGSSGGRSDKERFREKENSQARYQVVEESRHSQSKNKKRSYERGRSDQVAVDPKQKESRDKHRSYSKDSSKPKSERPHAREKQSEISVERKKDRSRKDSEKRIKPSAEESSNRETKGKDRKNHSGSKRSSSALEKTNKESRDSEEDTQQNKPKKEEGKSLILTDRERRQFTNEVVDIESEGSSAEDNKEGAPSDVEMKLSGGEQEEDEEEEKVKLPPYYPAVRGCRNVEEFQWLNRIEEGTYGVVYRAKDKRTGDIVALKKLKGGREKEGFPITSLREINRGGKAQHPNIVTVREIVVGSNMDKIYIVMDYVEHDLKVLMEHMTQGFRMGEIKTLRGGLLRAVAHLHDNWILHRDLKASNLLLSNKGILKVGDFGLAREYGWGGKNYTPIVVTLWYRAPELLLGTKMTFTDWGGNNLRNKFGAYLTDKGGGVLNRGGTYDPGKRITAEEALKHAYFSESPQPVDPSMFPRGGAKSEMAKRPKRKDIEHSPQAPEGGAMFAKLADEGDSGSGSLGFRMPTSKKGSAAVAGFTLKF</sequence>
<dbReference type="PANTHER" id="PTHR24056">
    <property type="entry name" value="CELL DIVISION PROTEIN KINASE"/>
    <property type="match status" value="1"/>
</dbReference>
<keyword evidence="4" id="KW-0140">cGMP</keyword>
<evidence type="ECO:0000313" key="14">
    <source>
        <dbReference type="EMBL" id="PFX20450.1"/>
    </source>
</evidence>
<reference evidence="15" key="1">
    <citation type="journal article" date="2017" name="bioRxiv">
        <title>Comparative analysis of the genomes of Stylophora pistillata and Acropora digitifera provides evidence for extensive differences between species of corals.</title>
        <authorList>
            <person name="Voolstra C.R."/>
            <person name="Li Y."/>
            <person name="Liew Y.J."/>
            <person name="Baumgarten S."/>
            <person name="Zoccola D."/>
            <person name="Flot J.-F."/>
            <person name="Tambutte S."/>
            <person name="Allemand D."/>
            <person name="Aranda M."/>
        </authorList>
    </citation>
    <scope>NUCLEOTIDE SEQUENCE [LARGE SCALE GENOMIC DNA]</scope>
</reference>
<dbReference type="PANTHER" id="PTHR24056:SF107">
    <property type="entry name" value="CYCLIN-DEPENDENT KINASE 11A-RELATED"/>
    <property type="match status" value="1"/>
</dbReference>
<feature type="compositionally biased region" description="Basic and acidic residues" evidence="12">
    <location>
        <begin position="2903"/>
        <end position="2921"/>
    </location>
</feature>
<dbReference type="Gene3D" id="1.10.510.10">
    <property type="entry name" value="Transferase(Phosphotransferase) domain 1"/>
    <property type="match status" value="1"/>
</dbReference>
<evidence type="ECO:0000256" key="4">
    <source>
        <dbReference type="ARBA" id="ARBA00022535"/>
    </source>
</evidence>
<dbReference type="GO" id="GO:0030553">
    <property type="term" value="F:cGMP binding"/>
    <property type="evidence" value="ECO:0007669"/>
    <property type="project" value="UniProtKB-KW"/>
</dbReference>
<evidence type="ECO:0000259" key="13">
    <source>
        <dbReference type="PROSITE" id="PS50011"/>
    </source>
</evidence>
<feature type="compositionally biased region" description="Basic and acidic residues" evidence="12">
    <location>
        <begin position="2691"/>
        <end position="2731"/>
    </location>
</feature>
<dbReference type="FunFam" id="3.30.200.20:FF:000054">
    <property type="entry name" value="Cyclin-dependent kinase 11B"/>
    <property type="match status" value="1"/>
</dbReference>
<dbReference type="GO" id="GO:0005634">
    <property type="term" value="C:nucleus"/>
    <property type="evidence" value="ECO:0007669"/>
    <property type="project" value="TreeGrafter"/>
</dbReference>
<feature type="region of interest" description="Disordered" evidence="12">
    <location>
        <begin position="3211"/>
        <end position="3285"/>
    </location>
</feature>
<dbReference type="SUPFAM" id="SSF56112">
    <property type="entry name" value="Protein kinase-like (PK-like)"/>
    <property type="match status" value="1"/>
</dbReference>
<evidence type="ECO:0000256" key="7">
    <source>
        <dbReference type="ARBA" id="ARBA00022777"/>
    </source>
</evidence>
<feature type="compositionally biased region" description="Basic and acidic residues" evidence="12">
    <location>
        <begin position="1354"/>
        <end position="1368"/>
    </location>
</feature>
<evidence type="ECO:0000313" key="15">
    <source>
        <dbReference type="Proteomes" id="UP000225706"/>
    </source>
</evidence>
<feature type="compositionally biased region" description="Basic and acidic residues" evidence="12">
    <location>
        <begin position="2583"/>
        <end position="2592"/>
    </location>
</feature>
<feature type="compositionally biased region" description="Polar residues" evidence="12">
    <location>
        <begin position="488"/>
        <end position="501"/>
    </location>
</feature>
<dbReference type="PROSITE" id="PS00108">
    <property type="entry name" value="PROTEIN_KINASE_ST"/>
    <property type="match status" value="1"/>
</dbReference>
<evidence type="ECO:0000256" key="5">
    <source>
        <dbReference type="ARBA" id="ARBA00022679"/>
    </source>
</evidence>
<evidence type="ECO:0000256" key="1">
    <source>
        <dbReference type="ARBA" id="ARBA00006485"/>
    </source>
</evidence>
<feature type="compositionally biased region" description="Pro residues" evidence="12">
    <location>
        <begin position="1336"/>
        <end position="1351"/>
    </location>
</feature>
<accession>A0A2B4RV70</accession>
<feature type="compositionally biased region" description="Basic and acidic residues" evidence="12">
    <location>
        <begin position="2936"/>
        <end position="2948"/>
    </location>
</feature>
<comment type="catalytic activity">
    <reaction evidence="11">
        <text>L-seryl-[protein] + ATP = O-phospho-L-seryl-[protein] + ADP + H(+)</text>
        <dbReference type="Rhea" id="RHEA:17989"/>
        <dbReference type="Rhea" id="RHEA-COMP:9863"/>
        <dbReference type="Rhea" id="RHEA-COMP:11604"/>
        <dbReference type="ChEBI" id="CHEBI:15378"/>
        <dbReference type="ChEBI" id="CHEBI:29999"/>
        <dbReference type="ChEBI" id="CHEBI:30616"/>
        <dbReference type="ChEBI" id="CHEBI:83421"/>
        <dbReference type="ChEBI" id="CHEBI:456216"/>
        <dbReference type="EC" id="2.7.11.22"/>
    </reaction>
</comment>
<dbReference type="Proteomes" id="UP000225706">
    <property type="component" value="Unassembled WGS sequence"/>
</dbReference>
<feature type="compositionally biased region" description="Basic and acidic residues" evidence="12">
    <location>
        <begin position="382"/>
        <end position="410"/>
    </location>
</feature>
<feature type="compositionally biased region" description="Basic and acidic residues" evidence="12">
    <location>
        <begin position="3227"/>
        <end position="3239"/>
    </location>
</feature>
<feature type="compositionally biased region" description="Basic and acidic residues" evidence="12">
    <location>
        <begin position="2510"/>
        <end position="2519"/>
    </location>
</feature>
<comment type="similarity">
    <text evidence="1">Belongs to the protein kinase superfamily. CMGC Ser/Thr protein kinase family. CDC2/CDKX subfamily.</text>
</comment>
<keyword evidence="5" id="KW-0808">Transferase</keyword>
<evidence type="ECO:0000256" key="2">
    <source>
        <dbReference type="ARBA" id="ARBA00012425"/>
    </source>
</evidence>
<dbReference type="Pfam" id="PF00069">
    <property type="entry name" value="Pkinase"/>
    <property type="match status" value="1"/>
</dbReference>
<feature type="compositionally biased region" description="Basic and acidic residues" evidence="12">
    <location>
        <begin position="2740"/>
        <end position="2749"/>
    </location>
</feature>
<evidence type="ECO:0000256" key="9">
    <source>
        <dbReference type="ARBA" id="ARBA00022992"/>
    </source>
</evidence>
<dbReference type="GO" id="GO:0007346">
    <property type="term" value="P:regulation of mitotic cell cycle"/>
    <property type="evidence" value="ECO:0007669"/>
    <property type="project" value="TreeGrafter"/>
</dbReference>
<feature type="compositionally biased region" description="Acidic residues" evidence="12">
    <location>
        <begin position="2553"/>
        <end position="2569"/>
    </location>
</feature>
<dbReference type="GO" id="GO:0004693">
    <property type="term" value="F:cyclin-dependent protein serine/threonine kinase activity"/>
    <property type="evidence" value="ECO:0007669"/>
    <property type="project" value="UniProtKB-EC"/>
</dbReference>
<dbReference type="Gene3D" id="2.60.120.10">
    <property type="entry name" value="Jelly Rolls"/>
    <property type="match status" value="1"/>
</dbReference>
<comment type="caution">
    <text evidence="14">The sequence shown here is derived from an EMBL/GenBank/DDBJ whole genome shotgun (WGS) entry which is preliminary data.</text>
</comment>
<feature type="region of interest" description="Disordered" evidence="12">
    <location>
        <begin position="2349"/>
        <end position="2964"/>
    </location>
</feature>
<feature type="compositionally biased region" description="Polar residues" evidence="12">
    <location>
        <begin position="586"/>
        <end position="607"/>
    </location>
</feature>
<feature type="region of interest" description="Disordered" evidence="12">
    <location>
        <begin position="189"/>
        <end position="218"/>
    </location>
</feature>
<feature type="region of interest" description="Disordered" evidence="12">
    <location>
        <begin position="1311"/>
        <end position="1404"/>
    </location>
</feature>
<dbReference type="Gene3D" id="3.30.200.20">
    <property type="entry name" value="Phosphorylase Kinase, domain 1"/>
    <property type="match status" value="1"/>
</dbReference>
<evidence type="ECO:0000256" key="12">
    <source>
        <dbReference type="SAM" id="MobiDB-lite"/>
    </source>
</evidence>